<dbReference type="Gene3D" id="3.40.50.2300">
    <property type="match status" value="1"/>
</dbReference>
<dbReference type="CDD" id="cd00077">
    <property type="entry name" value="HDc"/>
    <property type="match status" value="1"/>
</dbReference>
<dbReference type="SUPFAM" id="SSF109604">
    <property type="entry name" value="HD-domain/PDEase-like"/>
    <property type="match status" value="1"/>
</dbReference>
<keyword evidence="1" id="KW-0175">Coiled coil</keyword>
<name>A0A3B0Z3L9_9ZZZZ</name>
<dbReference type="PROSITE" id="PS50110">
    <property type="entry name" value="RESPONSE_REGULATORY"/>
    <property type="match status" value="1"/>
</dbReference>
<dbReference type="InterPro" id="IPR011006">
    <property type="entry name" value="CheY-like_superfamily"/>
</dbReference>
<dbReference type="PANTHER" id="PTHR45228:SF5">
    <property type="entry name" value="CYCLIC DI-GMP PHOSPHODIESTERASE VC_1348-RELATED"/>
    <property type="match status" value="1"/>
</dbReference>
<evidence type="ECO:0000259" key="3">
    <source>
        <dbReference type="PROSITE" id="PS51832"/>
    </source>
</evidence>
<feature type="coiled-coil region" evidence="1">
    <location>
        <begin position="121"/>
        <end position="148"/>
    </location>
</feature>
<organism evidence="4">
    <name type="scientific">hydrothermal vent metagenome</name>
    <dbReference type="NCBI Taxonomy" id="652676"/>
    <lineage>
        <taxon>unclassified sequences</taxon>
        <taxon>metagenomes</taxon>
        <taxon>ecological metagenomes</taxon>
    </lineage>
</organism>
<dbReference type="PANTHER" id="PTHR45228">
    <property type="entry name" value="CYCLIC DI-GMP PHOSPHODIESTERASE TM_0186-RELATED"/>
    <property type="match status" value="1"/>
</dbReference>
<dbReference type="SMART" id="SM00448">
    <property type="entry name" value="REC"/>
    <property type="match status" value="1"/>
</dbReference>
<sequence length="361" mass="40234">MNKIPGILVVDDERFHLNVIVDLLSGEHKILVAKSGERALEIATADPPPDLILLDILMPGMDGYEVCQKLKANAKTCAIPVIFLTVKRDVVDETHGFNLGAVDYITKPISPPIVRARVKTHLALKRALTELEQQKEHLEERVQERTLEIAHTQDVAIYCLASLAETRDSETGNHIRRTQHYVKALAEHLKDHPRFQQTLSDEVINLIYKSAPLHDIGKVGIPDRILLKPGKLDSDEWQEMKRHAAYGKDAINRAEQELGSTSFLAYAGEIALTHHEKWDGSGYPDGLKGGEIPISGRLMAISDVYDALISKRVYKPAFSHEKAVKIIIEGKGAHFDPDVVDAFLALEQEFVAIAKKFADLD</sequence>
<dbReference type="InterPro" id="IPR001789">
    <property type="entry name" value="Sig_transdc_resp-reg_receiver"/>
</dbReference>
<dbReference type="PROSITE" id="PS51832">
    <property type="entry name" value="HD_GYP"/>
    <property type="match status" value="1"/>
</dbReference>
<feature type="domain" description="Response regulatory" evidence="2">
    <location>
        <begin position="6"/>
        <end position="122"/>
    </location>
</feature>
<gene>
    <name evidence="4" type="ORF">MNBD_GAMMA17-1752</name>
</gene>
<dbReference type="SUPFAM" id="SSF52172">
    <property type="entry name" value="CheY-like"/>
    <property type="match status" value="1"/>
</dbReference>
<dbReference type="Pfam" id="PF00072">
    <property type="entry name" value="Response_reg"/>
    <property type="match status" value="1"/>
</dbReference>
<proteinExistence type="predicted"/>
<dbReference type="Gene3D" id="1.10.3210.10">
    <property type="entry name" value="Hypothetical protein af1432"/>
    <property type="match status" value="1"/>
</dbReference>
<protein>
    <submittedName>
        <fullName evidence="4">Response regulator</fullName>
    </submittedName>
</protein>
<evidence type="ECO:0000259" key="2">
    <source>
        <dbReference type="PROSITE" id="PS50110"/>
    </source>
</evidence>
<dbReference type="EMBL" id="UOFQ01000081">
    <property type="protein sequence ID" value="VAW87925.1"/>
    <property type="molecule type" value="Genomic_DNA"/>
</dbReference>
<dbReference type="InterPro" id="IPR052020">
    <property type="entry name" value="Cyclic_di-GMP/3'3'-cGAMP_PDE"/>
</dbReference>
<dbReference type="InterPro" id="IPR003607">
    <property type="entry name" value="HD/PDEase_dom"/>
</dbReference>
<dbReference type="Pfam" id="PF13487">
    <property type="entry name" value="HD_5"/>
    <property type="match status" value="1"/>
</dbReference>
<dbReference type="AlphaFoldDB" id="A0A3B0Z3L9"/>
<evidence type="ECO:0000313" key="4">
    <source>
        <dbReference type="EMBL" id="VAW87925.1"/>
    </source>
</evidence>
<reference evidence="4" key="1">
    <citation type="submission" date="2018-06" db="EMBL/GenBank/DDBJ databases">
        <authorList>
            <person name="Zhirakovskaya E."/>
        </authorList>
    </citation>
    <scope>NUCLEOTIDE SEQUENCE</scope>
</reference>
<dbReference type="InterPro" id="IPR037522">
    <property type="entry name" value="HD_GYP_dom"/>
</dbReference>
<dbReference type="SMART" id="SM00471">
    <property type="entry name" value="HDc"/>
    <property type="match status" value="1"/>
</dbReference>
<accession>A0A3B0Z3L9</accession>
<dbReference type="GO" id="GO:0000160">
    <property type="term" value="P:phosphorelay signal transduction system"/>
    <property type="evidence" value="ECO:0007669"/>
    <property type="project" value="InterPro"/>
</dbReference>
<evidence type="ECO:0000256" key="1">
    <source>
        <dbReference type="SAM" id="Coils"/>
    </source>
</evidence>
<feature type="domain" description="HD-GYP" evidence="3">
    <location>
        <begin position="149"/>
        <end position="359"/>
    </location>
</feature>